<dbReference type="PaxDb" id="269797-Mbar_A0044"/>
<dbReference type="HOGENOM" id="CLU_2893225_0_0_2"/>
<protein>
    <submittedName>
        <fullName evidence="1">Transposase</fullName>
    </submittedName>
</protein>
<dbReference type="KEGG" id="mba:Mbar_A0044"/>
<dbReference type="STRING" id="269797.Mbar_A0044"/>
<dbReference type="AlphaFoldDB" id="Q46GF7"/>
<proteinExistence type="predicted"/>
<reference evidence="1" key="1">
    <citation type="submission" date="2006-06" db="EMBL/GenBank/DDBJ databases">
        <title>Complete sequence of chromosome 1 of Methanosarcina barkeri str. fusaro.</title>
        <authorList>
            <person name="Copeland A."/>
            <person name="Lucas S."/>
            <person name="Lapidus A."/>
            <person name="Barry K."/>
            <person name="Detter J.C."/>
            <person name="Glavina T."/>
            <person name="Hammon N."/>
            <person name="Israni S."/>
            <person name="Pitluck S."/>
            <person name="Goodwin L.A."/>
            <person name="Saunders E.H."/>
            <person name="Schmutz J."/>
            <person name="Larimer F."/>
            <person name="Land M."/>
            <person name="Anderson I."/>
            <person name="Richardson P."/>
        </authorList>
    </citation>
    <scope>NUCLEOTIDE SEQUENCE</scope>
    <source>
        <strain evidence="1">Fusaro</strain>
    </source>
</reference>
<name>Q46GF7_METBF</name>
<accession>Q46GF7</accession>
<organism evidence="1">
    <name type="scientific">Methanosarcina barkeri (strain Fusaro / DSM 804)</name>
    <dbReference type="NCBI Taxonomy" id="269797"/>
    <lineage>
        <taxon>Archaea</taxon>
        <taxon>Methanobacteriati</taxon>
        <taxon>Methanobacteriota</taxon>
        <taxon>Stenosarchaea group</taxon>
        <taxon>Methanomicrobia</taxon>
        <taxon>Methanosarcinales</taxon>
        <taxon>Methanosarcinaceae</taxon>
        <taxon>Methanosarcina</taxon>
    </lineage>
</organism>
<sequence>MITELFKNTVKAAKDLGVISLEQLSIDGSIVKASASKNNVVLEEVLRVIGEYVNNELKKVLK</sequence>
<gene>
    <name evidence="1" type="ordered locus">Mbar_A0044</name>
</gene>
<dbReference type="eggNOG" id="arCOG03513">
    <property type="taxonomic scope" value="Archaea"/>
</dbReference>
<dbReference type="EMBL" id="CP000099">
    <property type="protein sequence ID" value="AAZ69035.1"/>
    <property type="molecule type" value="Genomic_DNA"/>
</dbReference>
<dbReference type="PANTHER" id="PTHR33408">
    <property type="entry name" value="TRANSPOSASE"/>
    <property type="match status" value="1"/>
</dbReference>
<evidence type="ECO:0000313" key="1">
    <source>
        <dbReference type="EMBL" id="AAZ69035.1"/>
    </source>
</evidence>
<dbReference type="PANTHER" id="PTHR33408:SF2">
    <property type="entry name" value="TRANSPOSASE DDE DOMAIN-CONTAINING PROTEIN"/>
    <property type="match status" value="1"/>
</dbReference>